<evidence type="ECO:0000313" key="3">
    <source>
        <dbReference type="Proteomes" id="UP000176532"/>
    </source>
</evidence>
<dbReference type="InterPro" id="IPR038153">
    <property type="entry name" value="EvaA-like_sf"/>
</dbReference>
<accession>A0A1F6M8R5</accession>
<comment type="caution">
    <text evidence="2">The sequence shown here is derived from an EMBL/GenBank/DDBJ whole genome shotgun (WGS) entry which is preliminary data.</text>
</comment>
<dbReference type="Gene3D" id="3.90.79.40">
    <property type="entry name" value="EvaA sugar 2,3-dehydratase subunit"/>
    <property type="match status" value="1"/>
</dbReference>
<sequence>MNTWQEWLQERRAASNMKVTEIPLQAAAPWCVMNAKNVAGGIPHHVGREDGKFFTVNAIRVGEANREVEGWPQVVIKEAAKPGEEGVVVLVCDVQGNCLVQAKAEPGNDTPGCVLLAPTLQVSRANLGQAHGGKRPWRAELVGDEALDGAILIHADGARFLGKHASFIVITVEASTIECAPNERWFSEQELREALRAGDVNEHLAHAWLVKMVGG</sequence>
<dbReference type="InterPro" id="IPR005212">
    <property type="entry name" value="EvaA-like"/>
</dbReference>
<protein>
    <recommendedName>
        <fullName evidence="1">dTDP-4-dehydro-6-deoxy-alpha-D-glucopyranose 2,3-dehydratase domain-containing protein</fullName>
    </recommendedName>
</protein>
<name>A0A1F6M8R5_9BACT</name>
<feature type="domain" description="dTDP-4-dehydro-6-deoxy-alpha-D-glucopyranose 2,3-dehydratase" evidence="1">
    <location>
        <begin position="4"/>
        <end position="200"/>
    </location>
</feature>
<dbReference type="Proteomes" id="UP000176532">
    <property type="component" value="Unassembled WGS sequence"/>
</dbReference>
<dbReference type="EMBL" id="MFQD01000018">
    <property type="protein sequence ID" value="OGH68027.1"/>
    <property type="molecule type" value="Genomic_DNA"/>
</dbReference>
<dbReference type="STRING" id="1798682.A3C15_00535"/>
<dbReference type="Pfam" id="PF03559">
    <property type="entry name" value="Hexose_dehydrat"/>
    <property type="match status" value="1"/>
</dbReference>
<organism evidence="2 3">
    <name type="scientific">Candidatus Magasanikbacteria bacterium RIFCSPHIGHO2_02_FULL_50_9b</name>
    <dbReference type="NCBI Taxonomy" id="1798682"/>
    <lineage>
        <taxon>Bacteria</taxon>
        <taxon>Candidatus Magasanikiibacteriota</taxon>
    </lineage>
</organism>
<gene>
    <name evidence="2" type="ORF">A3C15_00535</name>
</gene>
<proteinExistence type="predicted"/>
<dbReference type="GO" id="GO:0016829">
    <property type="term" value="F:lyase activity"/>
    <property type="evidence" value="ECO:0007669"/>
    <property type="project" value="InterPro"/>
</dbReference>
<evidence type="ECO:0000313" key="2">
    <source>
        <dbReference type="EMBL" id="OGH68027.1"/>
    </source>
</evidence>
<evidence type="ECO:0000259" key="1">
    <source>
        <dbReference type="Pfam" id="PF03559"/>
    </source>
</evidence>
<reference evidence="2 3" key="1">
    <citation type="journal article" date="2016" name="Nat. Commun.">
        <title>Thousands of microbial genomes shed light on interconnected biogeochemical processes in an aquifer system.</title>
        <authorList>
            <person name="Anantharaman K."/>
            <person name="Brown C.T."/>
            <person name="Hug L.A."/>
            <person name="Sharon I."/>
            <person name="Castelle C.J."/>
            <person name="Probst A.J."/>
            <person name="Thomas B.C."/>
            <person name="Singh A."/>
            <person name="Wilkins M.J."/>
            <person name="Karaoz U."/>
            <person name="Brodie E.L."/>
            <person name="Williams K.H."/>
            <person name="Hubbard S.S."/>
            <person name="Banfield J.F."/>
        </authorList>
    </citation>
    <scope>NUCLEOTIDE SEQUENCE [LARGE SCALE GENOMIC DNA]</scope>
</reference>
<dbReference type="AlphaFoldDB" id="A0A1F6M8R5"/>